<dbReference type="OrthoDB" id="5396at2759"/>
<dbReference type="Proteomes" id="UP001147760">
    <property type="component" value="Unassembled WGS sequence"/>
</dbReference>
<proteinExistence type="predicted"/>
<dbReference type="GO" id="GO:0004061">
    <property type="term" value="F:arylformamidase activity"/>
    <property type="evidence" value="ECO:0007669"/>
    <property type="project" value="InterPro"/>
</dbReference>
<sequence length="117" mass="13370">MDTPKTPGFQRSRSDQRFNDDLHPLNPHILVFDDKVSFNTQASTQIDGLRHFAYQESKLFYNGHTEQSILDPGSTGRTCGDPYRLLVLRPEAPGQTLRRLRDPLTSCLIRRHHGLSP</sequence>
<evidence type="ECO:0000313" key="2">
    <source>
        <dbReference type="EMBL" id="KAJ5486512.1"/>
    </source>
</evidence>
<dbReference type="PANTHER" id="PTHR34861:SF11">
    <property type="entry name" value="CYCLASE"/>
    <property type="match status" value="1"/>
</dbReference>
<reference evidence="2" key="2">
    <citation type="journal article" date="2023" name="IMA Fungus">
        <title>Comparative genomic study of the Penicillium genus elucidates a diverse pangenome and 15 lateral gene transfer events.</title>
        <authorList>
            <person name="Petersen C."/>
            <person name="Sorensen T."/>
            <person name="Nielsen M.R."/>
            <person name="Sondergaard T.E."/>
            <person name="Sorensen J.L."/>
            <person name="Fitzpatrick D.A."/>
            <person name="Frisvad J.C."/>
            <person name="Nielsen K.L."/>
        </authorList>
    </citation>
    <scope>NUCLEOTIDE SEQUENCE</scope>
    <source>
        <strain evidence="2">IBT 17660</strain>
    </source>
</reference>
<evidence type="ECO:0000313" key="3">
    <source>
        <dbReference type="Proteomes" id="UP001147760"/>
    </source>
</evidence>
<dbReference type="GO" id="GO:0019441">
    <property type="term" value="P:L-tryptophan catabolic process to kynurenine"/>
    <property type="evidence" value="ECO:0007669"/>
    <property type="project" value="InterPro"/>
</dbReference>
<organism evidence="2 3">
    <name type="scientific">Penicillium desertorum</name>
    <dbReference type="NCBI Taxonomy" id="1303715"/>
    <lineage>
        <taxon>Eukaryota</taxon>
        <taxon>Fungi</taxon>
        <taxon>Dikarya</taxon>
        <taxon>Ascomycota</taxon>
        <taxon>Pezizomycotina</taxon>
        <taxon>Eurotiomycetes</taxon>
        <taxon>Eurotiomycetidae</taxon>
        <taxon>Eurotiales</taxon>
        <taxon>Aspergillaceae</taxon>
        <taxon>Penicillium</taxon>
    </lineage>
</organism>
<dbReference type="PANTHER" id="PTHR34861">
    <property type="match status" value="1"/>
</dbReference>
<feature type="region of interest" description="Disordered" evidence="1">
    <location>
        <begin position="1"/>
        <end position="21"/>
    </location>
</feature>
<gene>
    <name evidence="2" type="ORF">N7530_000812</name>
</gene>
<protein>
    <submittedName>
        <fullName evidence="2">Uncharacterized protein</fullName>
    </submittedName>
</protein>
<keyword evidence="3" id="KW-1185">Reference proteome</keyword>
<name>A0A9X0BW06_9EURO</name>
<comment type="caution">
    <text evidence="2">The sequence shown here is derived from an EMBL/GenBank/DDBJ whole genome shotgun (WGS) entry which is preliminary data.</text>
</comment>
<dbReference type="AlphaFoldDB" id="A0A9X0BW06"/>
<feature type="compositionally biased region" description="Basic and acidic residues" evidence="1">
    <location>
        <begin position="12"/>
        <end position="21"/>
    </location>
</feature>
<evidence type="ECO:0000256" key="1">
    <source>
        <dbReference type="SAM" id="MobiDB-lite"/>
    </source>
</evidence>
<dbReference type="EMBL" id="JAPWDO010000001">
    <property type="protein sequence ID" value="KAJ5486512.1"/>
    <property type="molecule type" value="Genomic_DNA"/>
</dbReference>
<dbReference type="Gene3D" id="3.50.30.50">
    <property type="entry name" value="Putative cyclase"/>
    <property type="match status" value="1"/>
</dbReference>
<accession>A0A9X0BW06</accession>
<dbReference type="InterPro" id="IPR037175">
    <property type="entry name" value="KFase_sf"/>
</dbReference>
<reference evidence="2" key="1">
    <citation type="submission" date="2022-12" db="EMBL/GenBank/DDBJ databases">
        <authorList>
            <person name="Petersen C."/>
        </authorList>
    </citation>
    <scope>NUCLEOTIDE SEQUENCE</scope>
    <source>
        <strain evidence="2">IBT 17660</strain>
    </source>
</reference>